<evidence type="ECO:0000313" key="8">
    <source>
        <dbReference type="Proteomes" id="UP000472271"/>
    </source>
</evidence>
<dbReference type="InterPro" id="IPR036259">
    <property type="entry name" value="MFS_trans_sf"/>
</dbReference>
<reference evidence="7" key="1">
    <citation type="submission" date="2019-06" db="EMBL/GenBank/DDBJ databases">
        <authorList>
            <consortium name="Wellcome Sanger Institute Data Sharing"/>
        </authorList>
    </citation>
    <scope>NUCLEOTIDE SEQUENCE [LARGE SCALE GENOMIC DNA]</scope>
</reference>
<feature type="transmembrane region" description="Helical" evidence="5">
    <location>
        <begin position="428"/>
        <end position="446"/>
    </location>
</feature>
<evidence type="ECO:0000313" key="7">
    <source>
        <dbReference type="Ensembl" id="ENSSORP00005001834.1"/>
    </source>
</evidence>
<organism evidence="7 8">
    <name type="scientific">Sphaeramia orbicularis</name>
    <name type="common">orbiculate cardinalfish</name>
    <dbReference type="NCBI Taxonomy" id="375764"/>
    <lineage>
        <taxon>Eukaryota</taxon>
        <taxon>Metazoa</taxon>
        <taxon>Chordata</taxon>
        <taxon>Craniata</taxon>
        <taxon>Vertebrata</taxon>
        <taxon>Euteleostomi</taxon>
        <taxon>Actinopterygii</taxon>
        <taxon>Neopterygii</taxon>
        <taxon>Teleostei</taxon>
        <taxon>Neoteleostei</taxon>
        <taxon>Acanthomorphata</taxon>
        <taxon>Gobiaria</taxon>
        <taxon>Kurtiformes</taxon>
        <taxon>Apogonoidei</taxon>
        <taxon>Apogonidae</taxon>
        <taxon>Apogoninae</taxon>
        <taxon>Sphaeramia</taxon>
    </lineage>
</organism>
<dbReference type="PROSITE" id="PS00216">
    <property type="entry name" value="SUGAR_TRANSPORT_1"/>
    <property type="match status" value="1"/>
</dbReference>
<evidence type="ECO:0000259" key="6">
    <source>
        <dbReference type="PROSITE" id="PS50850"/>
    </source>
</evidence>
<keyword evidence="4 5" id="KW-0472">Membrane</keyword>
<dbReference type="GO" id="GO:0016020">
    <property type="term" value="C:membrane"/>
    <property type="evidence" value="ECO:0007669"/>
    <property type="project" value="UniProtKB-SubCell"/>
</dbReference>
<keyword evidence="2 5" id="KW-0812">Transmembrane</keyword>
<feature type="transmembrane region" description="Helical" evidence="5">
    <location>
        <begin position="337"/>
        <end position="355"/>
    </location>
</feature>
<protein>
    <recommendedName>
        <fullName evidence="6">Major facilitator superfamily (MFS) profile domain-containing protein</fullName>
    </recommendedName>
</protein>
<keyword evidence="3 5" id="KW-1133">Transmembrane helix</keyword>
<dbReference type="Pfam" id="PF00083">
    <property type="entry name" value="Sugar_tr"/>
    <property type="match status" value="1"/>
</dbReference>
<feature type="transmembrane region" description="Helical" evidence="5">
    <location>
        <begin position="467"/>
        <end position="488"/>
    </location>
</feature>
<evidence type="ECO:0000256" key="1">
    <source>
        <dbReference type="ARBA" id="ARBA00004141"/>
    </source>
</evidence>
<feature type="transmembrane region" description="Helical" evidence="5">
    <location>
        <begin position="228"/>
        <end position="252"/>
    </location>
</feature>
<dbReference type="Gene3D" id="1.20.1250.20">
    <property type="entry name" value="MFS general substrate transporter like domains"/>
    <property type="match status" value="1"/>
</dbReference>
<dbReference type="SUPFAM" id="SSF103473">
    <property type="entry name" value="MFS general substrate transporter"/>
    <property type="match status" value="1"/>
</dbReference>
<dbReference type="InterPro" id="IPR005829">
    <property type="entry name" value="Sugar_transporter_CS"/>
</dbReference>
<dbReference type="InterPro" id="IPR020846">
    <property type="entry name" value="MFS_dom"/>
</dbReference>
<feature type="transmembrane region" description="Helical" evidence="5">
    <location>
        <begin position="258"/>
        <end position="276"/>
    </location>
</feature>
<evidence type="ECO:0000256" key="5">
    <source>
        <dbReference type="SAM" id="Phobius"/>
    </source>
</evidence>
<feature type="domain" description="Major facilitator superfamily (MFS) profile" evidence="6">
    <location>
        <begin position="87"/>
        <end position="519"/>
    </location>
</feature>
<dbReference type="InParanoid" id="A0A672YB83"/>
<feature type="transmembrane region" description="Helical" evidence="5">
    <location>
        <begin position="494"/>
        <end position="514"/>
    </location>
</feature>
<feature type="transmembrane region" description="Helical" evidence="5">
    <location>
        <begin position="195"/>
        <end position="216"/>
    </location>
</feature>
<dbReference type="PANTHER" id="PTHR24064">
    <property type="entry name" value="SOLUTE CARRIER FAMILY 22 MEMBER"/>
    <property type="match status" value="1"/>
</dbReference>
<feature type="transmembrane region" description="Helical" evidence="5">
    <location>
        <begin position="171"/>
        <end position="189"/>
    </location>
</feature>
<comment type="subcellular location">
    <subcellularLocation>
        <location evidence="1">Membrane</location>
        <topology evidence="1">Multi-pass membrane protein</topology>
    </subcellularLocation>
</comment>
<keyword evidence="8" id="KW-1185">Reference proteome</keyword>
<name>A0A672YB83_9TELE</name>
<dbReference type="AlphaFoldDB" id="A0A672YB83"/>
<evidence type="ECO:0000256" key="2">
    <source>
        <dbReference type="ARBA" id="ARBA00022692"/>
    </source>
</evidence>
<dbReference type="Ensembl" id="ENSSORT00005001889.1">
    <property type="protein sequence ID" value="ENSSORP00005001834.1"/>
    <property type="gene ID" value="ENSSORG00005000973.1"/>
</dbReference>
<sequence length="561" mass="63041">MKEYSEAIAFLGQWGRFQQMVFFLLCASIMPNGSGTFNLVFVADIPPHHCFVPDVNLTEDWLKAAIPVQVVNGRQELSRCSRYRLDVVRNLSAQGYVPGRDVNLTDLEQESCVDGWSYSTDIYQSTIVSEFDLVCSEEWKQPFTITVFNVGVILGSFFAGQLSDRFGRKPVLFATMAVQTVFGFIQAFSTSWIMFLIFLLIGGLGQMSNYLAALLLGAEILTSNVRVLYSSLGTNFAFAFGYMMLALFAYFLRDWKSLLLGLSLPTLVYIPLWWLIPESPRWLLSQGRVDEAEAIVRKAAKWNKVQAPQLIFEEYNVSLSKKHPTILDLVRTCDLRTITFVVCLVWLVNTIGYIALSYNTSQLHEDPFISCFLSALVELPAYVSMWLALRYLPRQACVIGCLLLAAASLYLVPLMPQSLPNLKVVLELLGKYAFTSGTVLMFVYSSELYPTVLRNTASGTGNTVARMVLNIDMFLSFVLKYFTVFPFLGVFMKYLPHITLGSMAVVSAIAAVVLPESFGRPLPDTIQQMPTVKFQTEPKEYHILPVMLTQGCESVFKQTET</sequence>
<accession>A0A672YB83</accession>
<dbReference type="InterPro" id="IPR005828">
    <property type="entry name" value="MFS_sugar_transport-like"/>
</dbReference>
<reference evidence="7" key="2">
    <citation type="submission" date="2025-08" db="UniProtKB">
        <authorList>
            <consortium name="Ensembl"/>
        </authorList>
    </citation>
    <scope>IDENTIFICATION</scope>
</reference>
<feature type="transmembrane region" description="Helical" evidence="5">
    <location>
        <begin position="396"/>
        <end position="416"/>
    </location>
</feature>
<gene>
    <name evidence="7" type="primary">LOC115432487</name>
</gene>
<feature type="transmembrane region" description="Helical" evidence="5">
    <location>
        <begin position="141"/>
        <end position="159"/>
    </location>
</feature>
<feature type="transmembrane region" description="Helical" evidence="5">
    <location>
        <begin position="367"/>
        <end position="389"/>
    </location>
</feature>
<dbReference type="Proteomes" id="UP000472271">
    <property type="component" value="Chromosome 14"/>
</dbReference>
<dbReference type="GO" id="GO:0022857">
    <property type="term" value="F:transmembrane transporter activity"/>
    <property type="evidence" value="ECO:0007669"/>
    <property type="project" value="InterPro"/>
</dbReference>
<reference evidence="7" key="3">
    <citation type="submission" date="2025-09" db="UniProtKB">
        <authorList>
            <consortium name="Ensembl"/>
        </authorList>
    </citation>
    <scope>IDENTIFICATION</scope>
</reference>
<evidence type="ECO:0000256" key="4">
    <source>
        <dbReference type="ARBA" id="ARBA00023136"/>
    </source>
</evidence>
<dbReference type="PROSITE" id="PS50850">
    <property type="entry name" value="MFS"/>
    <property type="match status" value="1"/>
</dbReference>
<evidence type="ECO:0000256" key="3">
    <source>
        <dbReference type="ARBA" id="ARBA00022989"/>
    </source>
</evidence>
<feature type="transmembrane region" description="Helical" evidence="5">
    <location>
        <begin position="21"/>
        <end position="43"/>
    </location>
</feature>
<proteinExistence type="predicted"/>